<dbReference type="InterPro" id="IPR000064">
    <property type="entry name" value="NLP_P60_dom"/>
</dbReference>
<dbReference type="GO" id="GO:0008234">
    <property type="term" value="F:cysteine-type peptidase activity"/>
    <property type="evidence" value="ECO:0007669"/>
    <property type="project" value="UniProtKB-KW"/>
</dbReference>
<keyword evidence="2" id="KW-0645">Protease</keyword>
<evidence type="ECO:0000256" key="2">
    <source>
        <dbReference type="ARBA" id="ARBA00022670"/>
    </source>
</evidence>
<evidence type="ECO:0000256" key="3">
    <source>
        <dbReference type="ARBA" id="ARBA00022801"/>
    </source>
</evidence>
<evidence type="ECO:0000259" key="7">
    <source>
        <dbReference type="PROSITE" id="PS51935"/>
    </source>
</evidence>
<dbReference type="InterPro" id="IPR050570">
    <property type="entry name" value="Cell_wall_metabolism_enzyme"/>
</dbReference>
<reference evidence="8" key="1">
    <citation type="journal article" date="2015" name="Genome Announc.">
        <title>Complete Genome Sequence of the Linear Plasmid pJD12 Hosted by Micrococcus sp. D12, Isolated from a High-Altitude Volcanic Lake in Argentina.</title>
        <authorList>
            <person name="Dib J.R."/>
            <person name="Angelov A."/>
            <person name="Liebl W."/>
            <person name="Dobber J."/>
            <person name="Voget S."/>
            <person name="Schuldes J."/>
            <person name="Gorriti M."/>
            <person name="Farias M.E."/>
            <person name="Meinhardt F."/>
            <person name="Daniel R."/>
        </authorList>
    </citation>
    <scope>NUCLEOTIDE SEQUENCE</scope>
    <source>
        <strain evidence="8">MG-2010-D12</strain>
        <plasmid evidence="8">pJD12</plasmid>
    </source>
</reference>
<keyword evidence="4" id="KW-0788">Thiol protease</keyword>
<dbReference type="PROSITE" id="PS51935">
    <property type="entry name" value="NLPC_P60"/>
    <property type="match status" value="1"/>
</dbReference>
<accession>A0A0F6WFL7</accession>
<dbReference type="CDD" id="cd12797">
    <property type="entry name" value="M23_peptidase"/>
    <property type="match status" value="1"/>
</dbReference>
<dbReference type="AlphaFoldDB" id="A0A0F6WFL7"/>
<gene>
    <name evidence="8" type="ORF">pJD12_670</name>
</gene>
<dbReference type="RefSeq" id="WP_098471889.1">
    <property type="nucleotide sequence ID" value="NZ_KR152226.1"/>
</dbReference>
<keyword evidence="3" id="KW-0378">Hydrolase</keyword>
<keyword evidence="6" id="KW-0472">Membrane</keyword>
<feature type="transmembrane region" description="Helical" evidence="6">
    <location>
        <begin position="6"/>
        <end position="31"/>
    </location>
</feature>
<proteinExistence type="inferred from homology"/>
<dbReference type="PANTHER" id="PTHR21666:SF270">
    <property type="entry name" value="MUREIN HYDROLASE ACTIVATOR ENVC"/>
    <property type="match status" value="1"/>
</dbReference>
<sequence>MKRRAVFIGAGAVVAVVAFVVVLILLIILMIGGAQQKLKMQQSSLSCVVGGLTAADGSLAIPLMGRVTSDYGPRPNPFGPGYIPPGYTSEAPLLFHGGVDIGGIPEGTPINAVMGGTVIGTNMEGEEGGNILKIDSGNGIEWRYVHIANGTTVVKPGQQVKAGDHLAGAGETGVATGVHLHLMLYVNGERSNPQTWLAERGLILEKGQMPRLTSPAGGGAAGAASSSSAAASSSSAPSAKLASGSSPAGAAASDGQPPKVNGPVRITLPEGSEWTLSPEQVENAALIIGVARELNISDKGIQVALMTGLQETMLQNMANPTLPESMNFPHQKTGTNKDSVNVFQQRTVAGWGSVPELMNPEYAARAFFGGPTGPNKGMPPGLLDIPGWEGMAPGSAAQAVQNSRHPDEYNKWENAANQILGQVTGTTPMMCQGAGGAAAAAGATSSTAPEGNHALDEDTKRLEIPADFSRSKIVSRAEAGIGGTYTYGAAEFRSWDATGLVSRVYQDNGIDMPRQAPWTVGKRTETPQPGDIVAQKWDPTRGRWEHVGIYVGDGMMISAINESAGTRKHPVTQTGTDTVYFDVIQEKK</sequence>
<evidence type="ECO:0000256" key="1">
    <source>
        <dbReference type="ARBA" id="ARBA00007074"/>
    </source>
</evidence>
<dbReference type="Pfam" id="PF01551">
    <property type="entry name" value="Peptidase_M23"/>
    <property type="match status" value="1"/>
</dbReference>
<keyword evidence="6" id="KW-0812">Transmembrane</keyword>
<name>A0A0F6WFL7_9MICC</name>
<dbReference type="SUPFAM" id="SSF54001">
    <property type="entry name" value="Cysteine proteinases"/>
    <property type="match status" value="1"/>
</dbReference>
<dbReference type="PANTHER" id="PTHR21666">
    <property type="entry name" value="PEPTIDASE-RELATED"/>
    <property type="match status" value="1"/>
</dbReference>
<feature type="domain" description="NlpC/P60" evidence="7">
    <location>
        <begin position="467"/>
        <end position="588"/>
    </location>
</feature>
<dbReference type="EMBL" id="KR152226">
    <property type="protein sequence ID" value="AKF15843.1"/>
    <property type="molecule type" value="Genomic_DNA"/>
</dbReference>
<evidence type="ECO:0000256" key="6">
    <source>
        <dbReference type="SAM" id="Phobius"/>
    </source>
</evidence>
<keyword evidence="8" id="KW-0614">Plasmid</keyword>
<dbReference type="Pfam" id="PF00877">
    <property type="entry name" value="NLPC_P60"/>
    <property type="match status" value="1"/>
</dbReference>
<keyword evidence="6" id="KW-1133">Transmembrane helix</keyword>
<comment type="similarity">
    <text evidence="1">Belongs to the peptidase C40 family.</text>
</comment>
<dbReference type="Gene3D" id="3.90.1720.10">
    <property type="entry name" value="endopeptidase domain like (from Nostoc punctiforme)"/>
    <property type="match status" value="1"/>
</dbReference>
<dbReference type="GO" id="GO:0004222">
    <property type="term" value="F:metalloendopeptidase activity"/>
    <property type="evidence" value="ECO:0007669"/>
    <property type="project" value="TreeGrafter"/>
</dbReference>
<geneLocation type="plasmid" evidence="8">
    <name>pJD12</name>
</geneLocation>
<dbReference type="GO" id="GO:0006508">
    <property type="term" value="P:proteolysis"/>
    <property type="evidence" value="ECO:0007669"/>
    <property type="project" value="UniProtKB-KW"/>
</dbReference>
<feature type="compositionally biased region" description="Low complexity" evidence="5">
    <location>
        <begin position="222"/>
        <end position="253"/>
    </location>
</feature>
<protein>
    <submittedName>
        <fullName evidence="8">NlpC/P60 family/Peptidase family M23</fullName>
    </submittedName>
</protein>
<dbReference type="InterPro" id="IPR011055">
    <property type="entry name" value="Dup_hybrid_motif"/>
</dbReference>
<evidence type="ECO:0000256" key="5">
    <source>
        <dbReference type="SAM" id="MobiDB-lite"/>
    </source>
</evidence>
<evidence type="ECO:0000256" key="4">
    <source>
        <dbReference type="ARBA" id="ARBA00022807"/>
    </source>
</evidence>
<dbReference type="SUPFAM" id="SSF51261">
    <property type="entry name" value="Duplicated hybrid motif"/>
    <property type="match status" value="1"/>
</dbReference>
<dbReference type="InterPro" id="IPR016047">
    <property type="entry name" value="M23ase_b-sheet_dom"/>
</dbReference>
<feature type="region of interest" description="Disordered" evidence="5">
    <location>
        <begin position="209"/>
        <end position="266"/>
    </location>
</feature>
<organism evidence="8">
    <name type="scientific">Micrococcus sp. MG-2010-D12</name>
    <dbReference type="NCBI Taxonomy" id="936902"/>
    <lineage>
        <taxon>Bacteria</taxon>
        <taxon>Bacillati</taxon>
        <taxon>Actinomycetota</taxon>
        <taxon>Actinomycetes</taxon>
        <taxon>Micrococcales</taxon>
        <taxon>Micrococcaceae</taxon>
        <taxon>Micrococcus</taxon>
    </lineage>
</organism>
<dbReference type="Gene3D" id="2.70.70.10">
    <property type="entry name" value="Glucose Permease (Domain IIA)"/>
    <property type="match status" value="1"/>
</dbReference>
<evidence type="ECO:0000313" key="8">
    <source>
        <dbReference type="EMBL" id="AKF15843.1"/>
    </source>
</evidence>
<dbReference type="InterPro" id="IPR038765">
    <property type="entry name" value="Papain-like_cys_pep_sf"/>
</dbReference>